<dbReference type="InterPro" id="IPR003719">
    <property type="entry name" value="Phenazine_PhzF-like"/>
</dbReference>
<dbReference type="STRING" id="565045.NOR51B_1223"/>
<dbReference type="GO" id="GO:0016853">
    <property type="term" value="F:isomerase activity"/>
    <property type="evidence" value="ECO:0007669"/>
    <property type="project" value="TreeGrafter"/>
</dbReference>
<proteinExistence type="predicted"/>
<dbReference type="EMBL" id="DS999411">
    <property type="protein sequence ID" value="EED35278.1"/>
    <property type="molecule type" value="Genomic_DNA"/>
</dbReference>
<dbReference type="Proteomes" id="UP000004699">
    <property type="component" value="Unassembled WGS sequence"/>
</dbReference>
<reference evidence="2" key="1">
    <citation type="journal article" date="2013" name="BMC Microbiol.">
        <title>Taxonomy and evolution of bacteriochlorophyll a-containing members of the OM60/NOR5 clade of marine gammaproteobacteria: description of Luminiphilus syltensis gen. nov., sp. nov., reclassification of Haliea rubra as Pseudohaliea rubra gen. nov., comb. nov., and emendation of Chromatocurvus halotolerans.</title>
        <authorList>
            <person name="Spring S."/>
            <person name="Riedel T."/>
            <person name="Sproer C."/>
            <person name="Yan S."/>
            <person name="Harder J."/>
            <person name="Fuchs B.M."/>
        </authorList>
    </citation>
    <scope>NUCLEOTIDE SEQUENCE [LARGE SCALE GENOMIC DNA]</scope>
    <source>
        <strain evidence="2">NOR51-B</strain>
    </source>
</reference>
<accession>B8KU12</accession>
<gene>
    <name evidence="1" type="ORF">NOR51B_1223</name>
</gene>
<dbReference type="SUPFAM" id="SSF54506">
    <property type="entry name" value="Diaminopimelate epimerase-like"/>
    <property type="match status" value="1"/>
</dbReference>
<dbReference type="eggNOG" id="COG0384">
    <property type="taxonomic scope" value="Bacteria"/>
</dbReference>
<dbReference type="PANTHER" id="PTHR13774">
    <property type="entry name" value="PHENAZINE BIOSYNTHESIS PROTEIN"/>
    <property type="match status" value="1"/>
</dbReference>
<dbReference type="OrthoDB" id="9788221at2"/>
<dbReference type="RefSeq" id="WP_009020024.1">
    <property type="nucleotide sequence ID" value="NZ_DS999411.1"/>
</dbReference>
<evidence type="ECO:0008006" key="3">
    <source>
        <dbReference type="Google" id="ProtNLM"/>
    </source>
</evidence>
<keyword evidence="2" id="KW-1185">Reference proteome</keyword>
<dbReference type="Pfam" id="PF02567">
    <property type="entry name" value="PhzC-PhzF"/>
    <property type="match status" value="1"/>
</dbReference>
<sequence>MSDELTPSDAATEADIPAGFRRYLAFTGVGALLAQGNPCVLAVTDARAPVRMAPGSTTRCISRLLSDNLAEVRCYSSTGVAIECCGHGLLCSAAFWGSRWKGSGHLLMGSVEIPFRADGTRYWLGFSRPEIIPAELSDDLQQIVPGKPLYSAQVGAASGYLLVEVGEIGELIAMAPPGAALTALTDRALLVFARDLPDGPDGPDYRFRYFAPQYGSPEDIATGSAMRLLAAAVCERYPVATLTALQCSPEGGVLYAEVDGDTVWVGGHVQETDSR</sequence>
<name>B8KU12_9GAMM</name>
<evidence type="ECO:0000313" key="1">
    <source>
        <dbReference type="EMBL" id="EED35278.1"/>
    </source>
</evidence>
<protein>
    <recommendedName>
        <fullName evidence="3">Phenazine biosynthesis PhzC/PhzF protein</fullName>
    </recommendedName>
</protein>
<dbReference type="HOGENOM" id="CLU_1011196_0_0_6"/>
<dbReference type="Gene3D" id="3.10.310.10">
    <property type="entry name" value="Diaminopimelate Epimerase, Chain A, domain 1"/>
    <property type="match status" value="2"/>
</dbReference>
<evidence type="ECO:0000313" key="2">
    <source>
        <dbReference type="Proteomes" id="UP000004699"/>
    </source>
</evidence>
<dbReference type="AlphaFoldDB" id="B8KU12"/>
<dbReference type="GO" id="GO:0005737">
    <property type="term" value="C:cytoplasm"/>
    <property type="evidence" value="ECO:0007669"/>
    <property type="project" value="TreeGrafter"/>
</dbReference>
<organism evidence="1 2">
    <name type="scientific">Luminiphilus syltensis NOR5-1B</name>
    <dbReference type="NCBI Taxonomy" id="565045"/>
    <lineage>
        <taxon>Bacteria</taxon>
        <taxon>Pseudomonadati</taxon>
        <taxon>Pseudomonadota</taxon>
        <taxon>Gammaproteobacteria</taxon>
        <taxon>Cellvibrionales</taxon>
        <taxon>Halieaceae</taxon>
        <taxon>Luminiphilus</taxon>
    </lineage>
</organism>